<organism evidence="1">
    <name type="scientific">Myoviridae sp. ct3wi9</name>
    <dbReference type="NCBI Taxonomy" id="2826610"/>
    <lineage>
        <taxon>Viruses</taxon>
        <taxon>Duplodnaviria</taxon>
        <taxon>Heunggongvirae</taxon>
        <taxon>Uroviricota</taxon>
        <taxon>Caudoviricetes</taxon>
    </lineage>
</organism>
<accession>A0A8S5MX88</accession>
<protein>
    <submittedName>
        <fullName evidence="1">MOLT-INHIBITING HORMONE-HELICAL PROTEIN, Hormone-growth factor COMPLEX</fullName>
    </submittedName>
</protein>
<reference evidence="1" key="1">
    <citation type="journal article" date="2021" name="Proc. Natl. Acad. Sci. U.S.A.">
        <title>A Catalog of Tens of Thousands of Viruses from Human Metagenomes Reveals Hidden Associations with Chronic Diseases.</title>
        <authorList>
            <person name="Tisza M.J."/>
            <person name="Buck C.B."/>
        </authorList>
    </citation>
    <scope>NUCLEOTIDE SEQUENCE</scope>
    <source>
        <strain evidence="1">Ct3wi9</strain>
    </source>
</reference>
<dbReference type="EMBL" id="BK015006">
    <property type="protein sequence ID" value="DAD86711.1"/>
    <property type="molecule type" value="Genomic_DNA"/>
</dbReference>
<evidence type="ECO:0000313" key="1">
    <source>
        <dbReference type="EMBL" id="DAD86711.1"/>
    </source>
</evidence>
<sequence>MLGLLSRVCLDYQKEIYTEPAMNALCKSNTRVEFKVLCLILM</sequence>
<name>A0A8S5MX88_9CAUD</name>
<proteinExistence type="predicted"/>